<evidence type="ECO:0000313" key="9">
    <source>
        <dbReference type="Proteomes" id="UP000663873"/>
    </source>
</evidence>
<name>A0A817WDB2_9BILA</name>
<keyword evidence="9" id="KW-1185">Reference proteome</keyword>
<evidence type="ECO:0000313" key="8">
    <source>
        <dbReference type="Proteomes" id="UP000663872"/>
    </source>
</evidence>
<feature type="coiled-coil region" evidence="1">
    <location>
        <begin position="70"/>
        <end position="114"/>
    </location>
</feature>
<sequence>MACQHPNCSYPIHSICVHHCHWSLCEKHIDEHKRSLTVEFEELLQDLIEPADQLSNIVDKTKNSLTLEHQKQLDCLKQTYEKQINEIEQQLTNLSEIQDQRNNISKQLSKIQANEILLTHDDFQKIEFLTKEITQFMKSSKDKEENKVNLQPKRSKFTKCPLTTLNVYGLALSHNVRLCCPKKKNSTFISSSL</sequence>
<keyword evidence="1" id="KW-0175">Coiled coil</keyword>
<dbReference type="EMBL" id="CAJNXB010000568">
    <property type="protein sequence ID" value="CAF3067734.1"/>
    <property type="molecule type" value="Genomic_DNA"/>
</dbReference>
<protein>
    <submittedName>
        <fullName evidence="3">Uncharacterized protein</fullName>
    </submittedName>
</protein>
<evidence type="ECO:0000313" key="7">
    <source>
        <dbReference type="EMBL" id="CAF4836750.1"/>
    </source>
</evidence>
<dbReference type="OrthoDB" id="10047937at2759"/>
<dbReference type="Proteomes" id="UP000663851">
    <property type="component" value="Unassembled WGS sequence"/>
</dbReference>
<evidence type="ECO:0000313" key="4">
    <source>
        <dbReference type="EMBL" id="CAF3404821.1"/>
    </source>
</evidence>
<evidence type="ECO:0000256" key="1">
    <source>
        <dbReference type="SAM" id="Coils"/>
    </source>
</evidence>
<dbReference type="Proteomes" id="UP000663872">
    <property type="component" value="Unassembled WGS sequence"/>
</dbReference>
<dbReference type="EMBL" id="CAJOBO010001837">
    <property type="protein sequence ID" value="CAF4412816.1"/>
    <property type="molecule type" value="Genomic_DNA"/>
</dbReference>
<dbReference type="AlphaFoldDB" id="A0A817WDB2"/>
<dbReference type="Proteomes" id="UP000663825">
    <property type="component" value="Unassembled WGS sequence"/>
</dbReference>
<organism evidence="3 8">
    <name type="scientific">Rotaria socialis</name>
    <dbReference type="NCBI Taxonomy" id="392032"/>
    <lineage>
        <taxon>Eukaryota</taxon>
        <taxon>Metazoa</taxon>
        <taxon>Spiralia</taxon>
        <taxon>Gnathifera</taxon>
        <taxon>Rotifera</taxon>
        <taxon>Eurotatoria</taxon>
        <taxon>Bdelloidea</taxon>
        <taxon>Philodinida</taxon>
        <taxon>Philodinidae</taxon>
        <taxon>Rotaria</taxon>
    </lineage>
</organism>
<dbReference type="Proteomes" id="UP000663848">
    <property type="component" value="Unassembled WGS sequence"/>
</dbReference>
<dbReference type="EMBL" id="CAJOBR010006105">
    <property type="protein sequence ID" value="CAF4836750.1"/>
    <property type="molecule type" value="Genomic_DNA"/>
</dbReference>
<dbReference type="Proteomes" id="UP000663873">
    <property type="component" value="Unassembled WGS sequence"/>
</dbReference>
<accession>A0A817WDB2</accession>
<reference evidence="3" key="1">
    <citation type="submission" date="2021-02" db="EMBL/GenBank/DDBJ databases">
        <authorList>
            <person name="Nowell W R."/>
        </authorList>
    </citation>
    <scope>NUCLEOTIDE SEQUENCE</scope>
</reference>
<dbReference type="EMBL" id="CAJOBP010001124">
    <property type="protein sequence ID" value="CAF4255929.1"/>
    <property type="molecule type" value="Genomic_DNA"/>
</dbReference>
<proteinExistence type="predicted"/>
<evidence type="ECO:0000313" key="5">
    <source>
        <dbReference type="EMBL" id="CAF4255929.1"/>
    </source>
</evidence>
<evidence type="ECO:0000313" key="3">
    <source>
        <dbReference type="EMBL" id="CAF3354052.1"/>
    </source>
</evidence>
<gene>
    <name evidence="3" type="ORF">GRG538_LOCUS5794</name>
    <name evidence="6" type="ORF">HFQ381_LOCUS20959</name>
    <name evidence="4" type="ORF">LUA448_LOCUS17939</name>
    <name evidence="7" type="ORF">QYT958_LOCUS26115</name>
    <name evidence="2" type="ORF">TIS948_LOCUS4918</name>
    <name evidence="5" type="ORF">UJA718_LOCUS9850</name>
</gene>
<evidence type="ECO:0000313" key="6">
    <source>
        <dbReference type="EMBL" id="CAF4412816.1"/>
    </source>
</evidence>
<comment type="caution">
    <text evidence="3">The sequence shown here is derived from an EMBL/GenBank/DDBJ whole genome shotgun (WGS) entry which is preliminary data.</text>
</comment>
<evidence type="ECO:0000313" key="2">
    <source>
        <dbReference type="EMBL" id="CAF3067734.1"/>
    </source>
</evidence>
<dbReference type="EMBL" id="CAJNYD010002214">
    <property type="protein sequence ID" value="CAF3404821.1"/>
    <property type="molecule type" value="Genomic_DNA"/>
</dbReference>
<dbReference type="EMBL" id="CAJNYT010000551">
    <property type="protein sequence ID" value="CAF3354052.1"/>
    <property type="molecule type" value="Genomic_DNA"/>
</dbReference>
<dbReference type="Proteomes" id="UP000663833">
    <property type="component" value="Unassembled WGS sequence"/>
</dbReference>